<evidence type="ECO:0000256" key="6">
    <source>
        <dbReference type="ARBA" id="ARBA00023015"/>
    </source>
</evidence>
<evidence type="ECO:0000259" key="13">
    <source>
        <dbReference type="PROSITE" id="PS51915"/>
    </source>
</evidence>
<dbReference type="Pfam" id="PF07776">
    <property type="entry name" value="zf-AD"/>
    <property type="match status" value="1"/>
</dbReference>
<dbReference type="EMBL" id="CM000160">
    <property type="protein sequence ID" value="EDW95831.2"/>
    <property type="molecule type" value="Genomic_DNA"/>
</dbReference>
<dbReference type="SMR" id="B4PKJ2"/>
<evidence type="ECO:0000256" key="9">
    <source>
        <dbReference type="ARBA" id="ARBA00023242"/>
    </source>
</evidence>
<feature type="domain" description="ZAD" evidence="13">
    <location>
        <begin position="5"/>
        <end position="77"/>
    </location>
</feature>
<dbReference type="GO" id="GO:0003677">
    <property type="term" value="F:DNA binding"/>
    <property type="evidence" value="ECO:0007669"/>
    <property type="project" value="UniProtKB-KW"/>
</dbReference>
<dbReference type="PANTHER" id="PTHR16515">
    <property type="entry name" value="PR DOMAIN ZINC FINGER PROTEIN"/>
    <property type="match status" value="1"/>
</dbReference>
<keyword evidence="8" id="KW-0804">Transcription</keyword>
<dbReference type="Pfam" id="PF00096">
    <property type="entry name" value="zf-C2H2"/>
    <property type="match status" value="1"/>
</dbReference>
<accession>B4PKJ2</accession>
<reference evidence="14 15" key="1">
    <citation type="journal article" date="2007" name="Nature">
        <title>Evolution of genes and genomes on the Drosophila phylogeny.</title>
        <authorList>
            <consortium name="Drosophila 12 Genomes Consortium"/>
            <person name="Clark A.G."/>
            <person name="Eisen M.B."/>
            <person name="Smith D.R."/>
            <person name="Bergman C.M."/>
            <person name="Oliver B."/>
            <person name="Markow T.A."/>
            <person name="Kaufman T.C."/>
            <person name="Kellis M."/>
            <person name="Gelbart W."/>
            <person name="Iyer V.N."/>
            <person name="Pollard D.A."/>
            <person name="Sackton T.B."/>
            <person name="Larracuente A.M."/>
            <person name="Singh N.D."/>
            <person name="Abad J.P."/>
            <person name="Abt D.N."/>
            <person name="Adryan B."/>
            <person name="Aguade M."/>
            <person name="Akashi H."/>
            <person name="Anderson W.W."/>
            <person name="Aquadro C.F."/>
            <person name="Ardell D.H."/>
            <person name="Arguello R."/>
            <person name="Artieri C.G."/>
            <person name="Barbash D.A."/>
            <person name="Barker D."/>
            <person name="Barsanti P."/>
            <person name="Batterham P."/>
            <person name="Batzoglou S."/>
            <person name="Begun D."/>
            <person name="Bhutkar A."/>
            <person name="Blanco E."/>
            <person name="Bosak S.A."/>
            <person name="Bradley R.K."/>
            <person name="Brand A.D."/>
            <person name="Brent M.R."/>
            <person name="Brooks A.N."/>
            <person name="Brown R.H."/>
            <person name="Butlin R.K."/>
            <person name="Caggese C."/>
            <person name="Calvi B.R."/>
            <person name="Bernardo de Carvalho A."/>
            <person name="Caspi A."/>
            <person name="Castrezana S."/>
            <person name="Celniker S.E."/>
            <person name="Chang J.L."/>
            <person name="Chapple C."/>
            <person name="Chatterji S."/>
            <person name="Chinwalla A."/>
            <person name="Civetta A."/>
            <person name="Clifton S.W."/>
            <person name="Comeron J.M."/>
            <person name="Costello J.C."/>
            <person name="Coyne J.A."/>
            <person name="Daub J."/>
            <person name="David R.G."/>
            <person name="Delcher A.L."/>
            <person name="Delehaunty K."/>
            <person name="Do C.B."/>
            <person name="Ebling H."/>
            <person name="Edwards K."/>
            <person name="Eickbush T."/>
            <person name="Evans J.D."/>
            <person name="Filipski A."/>
            <person name="Findeiss S."/>
            <person name="Freyhult E."/>
            <person name="Fulton L."/>
            <person name="Fulton R."/>
            <person name="Garcia A.C."/>
            <person name="Gardiner A."/>
            <person name="Garfield D.A."/>
            <person name="Garvin B.E."/>
            <person name="Gibson G."/>
            <person name="Gilbert D."/>
            <person name="Gnerre S."/>
            <person name="Godfrey J."/>
            <person name="Good R."/>
            <person name="Gotea V."/>
            <person name="Gravely B."/>
            <person name="Greenberg A.J."/>
            <person name="Griffiths-Jones S."/>
            <person name="Gross S."/>
            <person name="Guigo R."/>
            <person name="Gustafson E.A."/>
            <person name="Haerty W."/>
            <person name="Hahn M.W."/>
            <person name="Halligan D.L."/>
            <person name="Halpern A.L."/>
            <person name="Halter G.M."/>
            <person name="Han M.V."/>
            <person name="Heger A."/>
            <person name="Hillier L."/>
            <person name="Hinrichs A.S."/>
            <person name="Holmes I."/>
            <person name="Hoskins R.A."/>
            <person name="Hubisz M.J."/>
            <person name="Hultmark D."/>
            <person name="Huntley M.A."/>
            <person name="Jaffe D.B."/>
            <person name="Jagadeeshan S."/>
            <person name="Jeck W.R."/>
            <person name="Johnson J."/>
            <person name="Jones C.D."/>
            <person name="Jordan W.C."/>
            <person name="Karpen G.H."/>
            <person name="Kataoka E."/>
            <person name="Keightley P.D."/>
            <person name="Kheradpour P."/>
            <person name="Kirkness E.F."/>
            <person name="Koerich L.B."/>
            <person name="Kristiansen K."/>
            <person name="Kudrna D."/>
            <person name="Kulathinal R.J."/>
            <person name="Kumar S."/>
            <person name="Kwok R."/>
            <person name="Lander E."/>
            <person name="Langley C.H."/>
            <person name="Lapoint R."/>
            <person name="Lazzaro B.P."/>
            <person name="Lee S.J."/>
            <person name="Levesque L."/>
            <person name="Li R."/>
            <person name="Lin C.F."/>
            <person name="Lin M.F."/>
            <person name="Lindblad-Toh K."/>
            <person name="Llopart A."/>
            <person name="Long M."/>
            <person name="Low L."/>
            <person name="Lozovsky E."/>
            <person name="Lu J."/>
            <person name="Luo M."/>
            <person name="Machado C.A."/>
            <person name="Makalowski W."/>
            <person name="Marzo M."/>
            <person name="Matsuda M."/>
            <person name="Matzkin L."/>
            <person name="McAllister B."/>
            <person name="McBride C.S."/>
            <person name="McKernan B."/>
            <person name="McKernan K."/>
            <person name="Mendez-Lago M."/>
            <person name="Minx P."/>
            <person name="Mollenhauer M.U."/>
            <person name="Montooth K."/>
            <person name="Mount S.M."/>
            <person name="Mu X."/>
            <person name="Myers E."/>
            <person name="Negre B."/>
            <person name="Newfeld S."/>
            <person name="Nielsen R."/>
            <person name="Noor M.A."/>
            <person name="O'Grady P."/>
            <person name="Pachter L."/>
            <person name="Papaceit M."/>
            <person name="Parisi M.J."/>
            <person name="Parisi M."/>
            <person name="Parts L."/>
            <person name="Pedersen J.S."/>
            <person name="Pesole G."/>
            <person name="Phillippy A.M."/>
            <person name="Ponting C.P."/>
            <person name="Pop M."/>
            <person name="Porcelli D."/>
            <person name="Powell J.R."/>
            <person name="Prohaska S."/>
            <person name="Pruitt K."/>
            <person name="Puig M."/>
            <person name="Quesneville H."/>
            <person name="Ram K.R."/>
            <person name="Rand D."/>
            <person name="Rasmussen M.D."/>
            <person name="Reed L.K."/>
            <person name="Reenan R."/>
            <person name="Reily A."/>
            <person name="Remington K.A."/>
            <person name="Rieger T.T."/>
            <person name="Ritchie M.G."/>
            <person name="Robin C."/>
            <person name="Rogers Y.H."/>
            <person name="Rohde C."/>
            <person name="Rozas J."/>
            <person name="Rubenfield M.J."/>
            <person name="Ruiz A."/>
            <person name="Russo S."/>
            <person name="Salzberg S.L."/>
            <person name="Sanchez-Gracia A."/>
            <person name="Saranga D.J."/>
            <person name="Sato H."/>
            <person name="Schaeffer S.W."/>
            <person name="Schatz M.C."/>
            <person name="Schlenke T."/>
            <person name="Schwartz R."/>
            <person name="Segarra C."/>
            <person name="Singh R.S."/>
            <person name="Sirot L."/>
            <person name="Sirota M."/>
            <person name="Sisneros N.B."/>
            <person name="Smith C.D."/>
            <person name="Smith T.F."/>
            <person name="Spieth J."/>
            <person name="Stage D.E."/>
            <person name="Stark A."/>
            <person name="Stephan W."/>
            <person name="Strausberg R.L."/>
            <person name="Strempel S."/>
            <person name="Sturgill D."/>
            <person name="Sutton G."/>
            <person name="Sutton G.G."/>
            <person name="Tao W."/>
            <person name="Teichmann S."/>
            <person name="Tobari Y.N."/>
            <person name="Tomimura Y."/>
            <person name="Tsolas J.M."/>
            <person name="Valente V.L."/>
            <person name="Venter E."/>
            <person name="Venter J.C."/>
            <person name="Vicario S."/>
            <person name="Vieira F.G."/>
            <person name="Vilella A.J."/>
            <person name="Villasante A."/>
            <person name="Walenz B."/>
            <person name="Wang J."/>
            <person name="Wasserman M."/>
            <person name="Watts T."/>
            <person name="Wilson D."/>
            <person name="Wilson R.K."/>
            <person name="Wing R.A."/>
            <person name="Wolfner M.F."/>
            <person name="Wong A."/>
            <person name="Wong G.K."/>
            <person name="Wu C.I."/>
            <person name="Wu G."/>
            <person name="Yamamoto D."/>
            <person name="Yang H.P."/>
            <person name="Yang S.P."/>
            <person name="Yorke J.A."/>
            <person name="Yoshida K."/>
            <person name="Zdobnov E."/>
            <person name="Zhang P."/>
            <person name="Zhang Y."/>
            <person name="Zimin A.V."/>
            <person name="Baldwin J."/>
            <person name="Abdouelleil A."/>
            <person name="Abdulkadir J."/>
            <person name="Abebe A."/>
            <person name="Abera B."/>
            <person name="Abreu J."/>
            <person name="Acer S.C."/>
            <person name="Aftuck L."/>
            <person name="Alexander A."/>
            <person name="An P."/>
            <person name="Anderson E."/>
            <person name="Anderson S."/>
            <person name="Arachi H."/>
            <person name="Azer M."/>
            <person name="Bachantsang P."/>
            <person name="Barry A."/>
            <person name="Bayul T."/>
            <person name="Berlin A."/>
            <person name="Bessette D."/>
            <person name="Bloom T."/>
            <person name="Blye J."/>
            <person name="Boguslavskiy L."/>
            <person name="Bonnet C."/>
            <person name="Boukhgalter B."/>
            <person name="Bourzgui I."/>
            <person name="Brown A."/>
            <person name="Cahill P."/>
            <person name="Channer S."/>
            <person name="Cheshatsang Y."/>
            <person name="Chuda L."/>
            <person name="Citroen M."/>
            <person name="Collymore A."/>
            <person name="Cooke P."/>
            <person name="Costello M."/>
            <person name="D'Aco K."/>
            <person name="Daza R."/>
            <person name="De Haan G."/>
            <person name="DeGray S."/>
            <person name="DeMaso C."/>
            <person name="Dhargay N."/>
            <person name="Dooley K."/>
            <person name="Dooley E."/>
            <person name="Doricent M."/>
            <person name="Dorje P."/>
            <person name="Dorjee K."/>
            <person name="Dupes A."/>
            <person name="Elong R."/>
            <person name="Falk J."/>
            <person name="Farina A."/>
            <person name="Faro S."/>
            <person name="Ferguson D."/>
            <person name="Fisher S."/>
            <person name="Foley C.D."/>
            <person name="Franke A."/>
            <person name="Friedrich D."/>
            <person name="Gadbois L."/>
            <person name="Gearin G."/>
            <person name="Gearin C.R."/>
            <person name="Giannoukos G."/>
            <person name="Goode T."/>
            <person name="Graham J."/>
            <person name="Grandbois E."/>
            <person name="Grewal S."/>
            <person name="Gyaltsen K."/>
            <person name="Hafez N."/>
            <person name="Hagos B."/>
            <person name="Hall J."/>
            <person name="Henson C."/>
            <person name="Hollinger A."/>
            <person name="Honan T."/>
            <person name="Huard M.D."/>
            <person name="Hughes L."/>
            <person name="Hurhula B."/>
            <person name="Husby M.E."/>
            <person name="Kamat A."/>
            <person name="Kanga B."/>
            <person name="Kashin S."/>
            <person name="Khazanovich D."/>
            <person name="Kisner P."/>
            <person name="Lance K."/>
            <person name="Lara M."/>
            <person name="Lee W."/>
            <person name="Lennon N."/>
            <person name="Letendre F."/>
            <person name="LeVine R."/>
            <person name="Lipovsky A."/>
            <person name="Liu X."/>
            <person name="Liu J."/>
            <person name="Liu S."/>
            <person name="Lokyitsang T."/>
            <person name="Lokyitsang Y."/>
            <person name="Lubonja R."/>
            <person name="Lui A."/>
            <person name="MacDonald P."/>
            <person name="Magnisalis V."/>
            <person name="Maru K."/>
            <person name="Matthews C."/>
            <person name="McCusker W."/>
            <person name="McDonough S."/>
            <person name="Mehta T."/>
            <person name="Meldrim J."/>
            <person name="Meneus L."/>
            <person name="Mihai O."/>
            <person name="Mihalev A."/>
            <person name="Mihova T."/>
            <person name="Mittelman R."/>
            <person name="Mlenga V."/>
            <person name="Montmayeur A."/>
            <person name="Mulrain L."/>
            <person name="Navidi A."/>
            <person name="Naylor J."/>
            <person name="Negash T."/>
            <person name="Nguyen T."/>
            <person name="Nguyen N."/>
            <person name="Nicol R."/>
            <person name="Norbu C."/>
            <person name="Norbu N."/>
            <person name="Novod N."/>
            <person name="O'Neill B."/>
            <person name="Osman S."/>
            <person name="Markiewicz E."/>
            <person name="Oyono O.L."/>
            <person name="Patti C."/>
            <person name="Phunkhang P."/>
            <person name="Pierre F."/>
            <person name="Priest M."/>
            <person name="Raghuraman S."/>
            <person name="Rege F."/>
            <person name="Reyes R."/>
            <person name="Rise C."/>
            <person name="Rogov P."/>
            <person name="Ross K."/>
            <person name="Ryan E."/>
            <person name="Settipalli S."/>
            <person name="Shea T."/>
            <person name="Sherpa N."/>
            <person name="Shi L."/>
            <person name="Shih D."/>
            <person name="Sparrow T."/>
            <person name="Spaulding J."/>
            <person name="Stalker J."/>
            <person name="Stange-Thomann N."/>
            <person name="Stavropoulos S."/>
            <person name="Stone C."/>
            <person name="Strader C."/>
            <person name="Tesfaye S."/>
            <person name="Thomson T."/>
            <person name="Thoulutsang Y."/>
            <person name="Thoulutsang D."/>
            <person name="Topham K."/>
            <person name="Topping I."/>
            <person name="Tsamla T."/>
            <person name="Vassiliev H."/>
            <person name="Vo A."/>
            <person name="Wangchuk T."/>
            <person name="Wangdi T."/>
            <person name="Weiand M."/>
            <person name="Wilkinson J."/>
            <person name="Wilson A."/>
            <person name="Yadav S."/>
            <person name="Young G."/>
            <person name="Yu Q."/>
            <person name="Zembek L."/>
            <person name="Zhong D."/>
            <person name="Zimmer A."/>
            <person name="Zwirko Z."/>
            <person name="Jaffe D.B."/>
            <person name="Alvarez P."/>
            <person name="Brockman W."/>
            <person name="Butler J."/>
            <person name="Chin C."/>
            <person name="Gnerre S."/>
            <person name="Grabherr M."/>
            <person name="Kleber M."/>
            <person name="Mauceli E."/>
            <person name="MacCallum I."/>
        </authorList>
    </citation>
    <scope>NUCLEOTIDE SEQUENCE [LARGE SCALE GENOMIC DNA]</scope>
    <source>
        <strain evidence="15">Tai18E2 / Tucson 14021-0261.01</strain>
    </source>
</reference>
<gene>
    <name evidence="14" type="primary">Dyak\GE25243</name>
    <name evidence="14" type="synonym">dyak_GLEANR_8867</name>
    <name evidence="14" type="synonym">GE25243</name>
    <name evidence="14" type="ORF">Dyak_GE25243</name>
</gene>
<protein>
    <recommendedName>
        <fullName evidence="16">Protein krueppel</fullName>
    </recommendedName>
</protein>
<keyword evidence="5 11" id="KW-0862">Zinc</keyword>
<evidence type="ECO:0008006" key="16">
    <source>
        <dbReference type="Google" id="ProtNLM"/>
    </source>
</evidence>
<evidence type="ECO:0000313" key="14">
    <source>
        <dbReference type="EMBL" id="EDW95831.2"/>
    </source>
</evidence>
<keyword evidence="3" id="KW-0677">Repeat</keyword>
<dbReference type="InterPro" id="IPR050331">
    <property type="entry name" value="Zinc_finger"/>
</dbReference>
<feature type="domain" description="C2H2-type" evidence="12">
    <location>
        <begin position="340"/>
        <end position="367"/>
    </location>
</feature>
<keyword evidence="4 10" id="KW-0863">Zinc-finger</keyword>
<feature type="binding site" evidence="11">
    <location>
        <position position="10"/>
    </location>
    <ligand>
        <name>Zn(2+)</name>
        <dbReference type="ChEBI" id="CHEBI:29105"/>
    </ligand>
</feature>
<dbReference type="HOGENOM" id="CLU_002678_94_3_1"/>
<keyword evidence="6" id="KW-0805">Transcription regulation</keyword>
<dbReference type="eggNOG" id="KOG1721">
    <property type="taxonomic scope" value="Eukaryota"/>
</dbReference>
<feature type="domain" description="C2H2-type" evidence="12">
    <location>
        <begin position="311"/>
        <end position="339"/>
    </location>
</feature>
<feature type="domain" description="C2H2-type" evidence="12">
    <location>
        <begin position="282"/>
        <end position="310"/>
    </location>
</feature>
<dbReference type="Proteomes" id="UP000002282">
    <property type="component" value="Chromosome 3R"/>
</dbReference>
<evidence type="ECO:0000256" key="1">
    <source>
        <dbReference type="ARBA" id="ARBA00004123"/>
    </source>
</evidence>
<evidence type="ECO:0000256" key="10">
    <source>
        <dbReference type="PROSITE-ProRule" id="PRU00042"/>
    </source>
</evidence>
<feature type="binding site" evidence="11">
    <location>
        <position position="50"/>
    </location>
    <ligand>
        <name>Zn(2+)</name>
        <dbReference type="ChEBI" id="CHEBI:29105"/>
    </ligand>
</feature>
<feature type="binding site" evidence="11">
    <location>
        <position position="7"/>
    </location>
    <ligand>
        <name>Zn(2+)</name>
        <dbReference type="ChEBI" id="CHEBI:29105"/>
    </ligand>
</feature>
<dbReference type="InterPro" id="IPR012934">
    <property type="entry name" value="Znf_AD"/>
</dbReference>
<dbReference type="GO" id="GO:0010468">
    <property type="term" value="P:regulation of gene expression"/>
    <property type="evidence" value="ECO:0007669"/>
    <property type="project" value="TreeGrafter"/>
</dbReference>
<dbReference type="InterPro" id="IPR013087">
    <property type="entry name" value="Znf_C2H2_type"/>
</dbReference>
<sequence>MEMASRCQLCDSCFCHLSPTSIFSLGVLAKIKDLTGLWLEQEDHQPRHICPSCLNDLNTSIKLKRRIQRIHNGAVLKRESEGDQYIKSTVSDVATEGDFCDFVFKEYLEPKEEELSDSENYHIRQNQIISEQEAEECDSYFHLNNEDEEKRPHNFNDPESSHVKHQNAFIETSTKGIRHYSNVFASKLAKRNGPKKVDTQSPDLGKFIQIGTKMCLLKTDARINAAKPPIFVSEDGAAETIVPAKRGTRKMQSLECPECRRVFKTAYNLKIHLVRHTGQRDFQCTFCERQFVSKYLWRLHERVRHMGEQPFRCKFCPDTFFTSSAKSRHERTRHIRDRSYQCDECSKRFNTKTCLNKHKFLHTGLKPFGCDICHIDFARKSKLRNHFNSLAHQKKATAILDSKQCLSADELEVALNSVLEDAK</sequence>
<evidence type="ECO:0000256" key="3">
    <source>
        <dbReference type="ARBA" id="ARBA00022737"/>
    </source>
</evidence>
<dbReference type="PANTHER" id="PTHR16515:SF49">
    <property type="entry name" value="GASTRULA ZINC FINGER PROTEIN XLCGF49.1-LIKE-RELATED"/>
    <property type="match status" value="1"/>
</dbReference>
<feature type="binding site" evidence="11">
    <location>
        <position position="53"/>
    </location>
    <ligand>
        <name>Zn(2+)</name>
        <dbReference type="ChEBI" id="CHEBI:29105"/>
    </ligand>
</feature>
<evidence type="ECO:0000256" key="8">
    <source>
        <dbReference type="ARBA" id="ARBA00023163"/>
    </source>
</evidence>
<dbReference type="OrthoDB" id="8117402at2759"/>
<evidence type="ECO:0000256" key="5">
    <source>
        <dbReference type="ARBA" id="ARBA00022833"/>
    </source>
</evidence>
<evidence type="ECO:0000256" key="2">
    <source>
        <dbReference type="ARBA" id="ARBA00022723"/>
    </source>
</evidence>
<dbReference type="Gene3D" id="3.30.160.60">
    <property type="entry name" value="Classic Zinc Finger"/>
    <property type="match status" value="5"/>
</dbReference>
<organism evidence="14 15">
    <name type="scientific">Drosophila yakuba</name>
    <name type="common">Fruit fly</name>
    <dbReference type="NCBI Taxonomy" id="7245"/>
    <lineage>
        <taxon>Eukaryota</taxon>
        <taxon>Metazoa</taxon>
        <taxon>Ecdysozoa</taxon>
        <taxon>Arthropoda</taxon>
        <taxon>Hexapoda</taxon>
        <taxon>Insecta</taxon>
        <taxon>Pterygota</taxon>
        <taxon>Neoptera</taxon>
        <taxon>Endopterygota</taxon>
        <taxon>Diptera</taxon>
        <taxon>Brachycera</taxon>
        <taxon>Muscomorpha</taxon>
        <taxon>Ephydroidea</taxon>
        <taxon>Drosophilidae</taxon>
        <taxon>Drosophila</taxon>
        <taxon>Sophophora</taxon>
    </lineage>
</organism>
<dbReference type="SMART" id="SM00355">
    <property type="entry name" value="ZnF_C2H2"/>
    <property type="match status" value="5"/>
</dbReference>
<evidence type="ECO:0000259" key="12">
    <source>
        <dbReference type="PROSITE" id="PS50157"/>
    </source>
</evidence>
<keyword evidence="15" id="KW-1185">Reference proteome</keyword>
<reference evidence="14 15" key="2">
    <citation type="journal article" date="2007" name="PLoS Biol.">
        <title>Principles of genome evolution in the Drosophila melanogaster species group.</title>
        <authorList>
            <person name="Ranz J.M."/>
            <person name="Maurin D."/>
            <person name="Chan Y.S."/>
            <person name="von Grotthuss M."/>
            <person name="Hillier L.W."/>
            <person name="Roote J."/>
            <person name="Ashburner M."/>
            <person name="Bergman C.M."/>
        </authorList>
    </citation>
    <scope>NUCLEOTIDE SEQUENCE [LARGE SCALE GENOMIC DNA]</scope>
    <source>
        <strain evidence="15">Tai18E2 / Tucson 14021-0261.01</strain>
    </source>
</reference>
<keyword evidence="9" id="KW-0539">Nucleus</keyword>
<dbReference type="SUPFAM" id="SSF57667">
    <property type="entry name" value="beta-beta-alpha zinc fingers"/>
    <property type="match status" value="3"/>
</dbReference>
<name>B4PKJ2_DROYA</name>
<dbReference type="InterPro" id="IPR036236">
    <property type="entry name" value="Znf_C2H2_sf"/>
</dbReference>
<evidence type="ECO:0000256" key="11">
    <source>
        <dbReference type="PROSITE-ProRule" id="PRU01263"/>
    </source>
</evidence>
<feature type="domain" description="C2H2-type" evidence="12">
    <location>
        <begin position="368"/>
        <end position="397"/>
    </location>
</feature>
<dbReference type="AlphaFoldDB" id="B4PKJ2"/>
<evidence type="ECO:0000313" key="15">
    <source>
        <dbReference type="Proteomes" id="UP000002282"/>
    </source>
</evidence>
<feature type="domain" description="C2H2-type" evidence="12">
    <location>
        <begin position="254"/>
        <end position="281"/>
    </location>
</feature>
<proteinExistence type="predicted"/>
<dbReference type="KEGG" id="dya:Dyak_GE25243"/>
<evidence type="ECO:0000256" key="7">
    <source>
        <dbReference type="ARBA" id="ARBA00023125"/>
    </source>
</evidence>
<dbReference type="PROSITE" id="PS00028">
    <property type="entry name" value="ZINC_FINGER_C2H2_1"/>
    <property type="match status" value="5"/>
</dbReference>
<evidence type="ECO:0000256" key="4">
    <source>
        <dbReference type="ARBA" id="ARBA00022771"/>
    </source>
</evidence>
<keyword evidence="2 11" id="KW-0479">Metal-binding</keyword>
<dbReference type="PROSITE" id="PS50157">
    <property type="entry name" value="ZINC_FINGER_C2H2_2"/>
    <property type="match status" value="5"/>
</dbReference>
<dbReference type="PROSITE" id="PS51915">
    <property type="entry name" value="ZAD"/>
    <property type="match status" value="1"/>
</dbReference>
<dbReference type="GO" id="GO:0005634">
    <property type="term" value="C:nucleus"/>
    <property type="evidence" value="ECO:0007669"/>
    <property type="project" value="UniProtKB-SubCell"/>
</dbReference>
<dbReference type="GO" id="GO:0008270">
    <property type="term" value="F:zinc ion binding"/>
    <property type="evidence" value="ECO:0007669"/>
    <property type="project" value="UniProtKB-UniRule"/>
</dbReference>
<comment type="subcellular location">
    <subcellularLocation>
        <location evidence="1">Nucleus</location>
    </subcellularLocation>
</comment>
<keyword evidence="7" id="KW-0238">DNA-binding</keyword>